<evidence type="ECO:0000256" key="4">
    <source>
        <dbReference type="SAM" id="SignalP"/>
    </source>
</evidence>
<keyword evidence="3" id="KW-1133">Transmembrane helix</keyword>
<reference evidence="5" key="1">
    <citation type="submission" date="2023-09" db="UniProtKB">
        <authorList>
            <consortium name="Ensembl"/>
        </authorList>
    </citation>
    <scope>IDENTIFICATION</scope>
</reference>
<feature type="compositionally biased region" description="Low complexity" evidence="2">
    <location>
        <begin position="147"/>
        <end position="161"/>
    </location>
</feature>
<dbReference type="RefSeq" id="XP_008285215.1">
    <property type="nucleotide sequence ID" value="XM_008286993.1"/>
</dbReference>
<keyword evidence="6" id="KW-1185">Reference proteome</keyword>
<reference evidence="7 8" key="2">
    <citation type="submission" date="2025-04" db="UniProtKB">
        <authorList>
            <consortium name="RefSeq"/>
        </authorList>
    </citation>
    <scope>IDENTIFICATION</scope>
</reference>
<dbReference type="OrthoDB" id="9944172at2759"/>
<dbReference type="AlphaFoldDB" id="A0A3B4Z922"/>
<dbReference type="RefSeq" id="XP_008285216.1">
    <property type="nucleotide sequence ID" value="XM_008286994.1"/>
</dbReference>
<dbReference type="SUPFAM" id="SSF57535">
    <property type="entry name" value="Complement control module/SCR domain"/>
    <property type="match status" value="1"/>
</dbReference>
<organism evidence="5">
    <name type="scientific">Stegastes partitus</name>
    <name type="common">bicolor damselfish</name>
    <dbReference type="NCBI Taxonomy" id="144197"/>
    <lineage>
        <taxon>Eukaryota</taxon>
        <taxon>Metazoa</taxon>
        <taxon>Chordata</taxon>
        <taxon>Craniata</taxon>
        <taxon>Vertebrata</taxon>
        <taxon>Euteleostomi</taxon>
        <taxon>Actinopterygii</taxon>
        <taxon>Neopterygii</taxon>
        <taxon>Teleostei</taxon>
        <taxon>Neoteleostei</taxon>
        <taxon>Acanthomorphata</taxon>
        <taxon>Ovalentaria</taxon>
        <taxon>Pomacentridae</taxon>
        <taxon>Stegastes</taxon>
    </lineage>
</organism>
<keyword evidence="1" id="KW-1015">Disulfide bond</keyword>
<dbReference type="Proteomes" id="UP000694891">
    <property type="component" value="Unplaced"/>
</dbReference>
<dbReference type="Ensembl" id="ENSSPAT00000003064.1">
    <property type="protein sequence ID" value="ENSSPAP00000003019.1"/>
    <property type="gene ID" value="ENSSPAG00000002322.1"/>
</dbReference>
<evidence type="ECO:0000313" key="8">
    <source>
        <dbReference type="RefSeq" id="XP_008285215.1"/>
    </source>
</evidence>
<dbReference type="InterPro" id="IPR042372">
    <property type="entry name" value="IL15RA"/>
</dbReference>
<protein>
    <submittedName>
        <fullName evidence="5 7">Interleukin-15 receptor subunit alpha-like</fullName>
    </submittedName>
</protein>
<evidence type="ECO:0000313" key="9">
    <source>
        <dbReference type="RefSeq" id="XP_008285216.1"/>
    </source>
</evidence>
<evidence type="ECO:0000256" key="2">
    <source>
        <dbReference type="SAM" id="MobiDB-lite"/>
    </source>
</evidence>
<dbReference type="GeneTree" id="ENSGT01030000234868"/>
<gene>
    <name evidence="7 8 9" type="primary">LOC103361016</name>
</gene>
<feature type="transmembrane region" description="Helical" evidence="3">
    <location>
        <begin position="235"/>
        <end position="258"/>
    </location>
</feature>
<sequence>MDLSSLSVSVSVMMACLLGAAQLSSGDNSNCPCPHIPHVNLTKPPPEGCFQKEDRYRYQCVEGYVRKVGTSDLSRCRPNEDGVLRWTEISLKCIRVVDSVTQTTGKTGPIHNCTALPSNRNNSTTTSPWAHKGEVDSVTLTQTTQKSTVSRSNANSSTTTSPGTRKAPTSTSLQTTLTASTFSTVTEQRDGLPDGKIDSVTLPVVQNQTIRTSTISPSTLTNYTISPPETLKGEIVRAVSISGFVVVCILVGIGFSLYRRRSRRTSFTVQTEEMMPMNCPPAKPEEV</sequence>
<feature type="region of interest" description="Disordered" evidence="2">
    <location>
        <begin position="106"/>
        <end position="174"/>
    </location>
</feature>
<evidence type="ECO:0000256" key="3">
    <source>
        <dbReference type="SAM" id="Phobius"/>
    </source>
</evidence>
<keyword evidence="4" id="KW-0732">Signal</keyword>
<dbReference type="RefSeq" id="XP_008285213.1">
    <property type="nucleotide sequence ID" value="XM_008286991.1"/>
</dbReference>
<proteinExistence type="predicted"/>
<dbReference type="PANTHER" id="PTHR15060:SF0">
    <property type="entry name" value="INTERLEUKIN-15 RECEPTOR SUBUNIT ALPHA"/>
    <property type="match status" value="1"/>
</dbReference>
<evidence type="ECO:0000313" key="7">
    <source>
        <dbReference type="RefSeq" id="XP_008285213.1"/>
    </source>
</evidence>
<evidence type="ECO:0000256" key="1">
    <source>
        <dbReference type="ARBA" id="ARBA00023157"/>
    </source>
</evidence>
<feature type="chain" id="PRO_5044591095" evidence="4">
    <location>
        <begin position="27"/>
        <end position="287"/>
    </location>
</feature>
<feature type="compositionally biased region" description="Polar residues" evidence="2">
    <location>
        <begin position="115"/>
        <end position="128"/>
    </location>
</feature>
<dbReference type="PANTHER" id="PTHR15060">
    <property type="entry name" value="INTERLEUKIN-15 RECEPTOR SUBUNIT ALPHA"/>
    <property type="match status" value="1"/>
</dbReference>
<feature type="signal peptide" evidence="4">
    <location>
        <begin position="1"/>
        <end position="26"/>
    </location>
</feature>
<accession>A0A3B4Z922</accession>
<dbReference type="Gene3D" id="2.20.28.230">
    <property type="match status" value="1"/>
</dbReference>
<dbReference type="InterPro" id="IPR035976">
    <property type="entry name" value="Sushi/SCR/CCP_sf"/>
</dbReference>
<keyword evidence="3" id="KW-0812">Transmembrane</keyword>
<evidence type="ECO:0000313" key="5">
    <source>
        <dbReference type="Ensembl" id="ENSSPAP00000003019.1"/>
    </source>
</evidence>
<keyword evidence="3" id="KW-0472">Membrane</keyword>
<name>A0A3B4Z922_9TELE</name>
<dbReference type="CTD" id="3601"/>
<dbReference type="GO" id="GO:0042010">
    <property type="term" value="F:interleukin-15 receptor activity"/>
    <property type="evidence" value="ECO:0007669"/>
    <property type="project" value="InterPro"/>
</dbReference>
<evidence type="ECO:0000313" key="6">
    <source>
        <dbReference type="Proteomes" id="UP000694891"/>
    </source>
</evidence>